<feature type="compositionally biased region" description="Pro residues" evidence="1">
    <location>
        <begin position="48"/>
        <end position="86"/>
    </location>
</feature>
<sequence length="457" mass="46679">MSDGHGSPSSTPPGWAQNQPPPYAAPGQQPWTAPGDPQDAVPRGQGQAPPPGGPPQGGYPPPGGPPQGGFPPPGYGQGYGPPPGYAPPGHGQPQGYGQPQGAYGPGYGYRPPPPALRPGIIPLRPLGLGDILDGTIKLIRSNPKATLGLSAIAAAIGTLPVAVGQAIYYGSIGDMFTGDAIRTDADVPMGGLASQLGGSLLSLIVQFFLITILTGILTRVLGRAVFGGKITVGEAWRLTRSRIGPLIGLSLLTALILAVPLIAVVALVAVLVAGGAGTGTFLGVALLGGLLYFCYALFMTAHLSLAAPAVVLEGRGVIEAVRRSWRLVSGSFWRVLGILLLTWILTALLGAILSVPVEVLTLAVSFGGRGALWATVLTTVLIVVGGVLSAMITYPIQAGVNGLLYTDRRMRAEAFDLVLQTAAVEQQRQGWVPASADDLWHPSHAAGPAGTTPAGAP</sequence>
<feature type="region of interest" description="Disordered" evidence="1">
    <location>
        <begin position="1"/>
        <end position="111"/>
    </location>
</feature>
<keyword evidence="2" id="KW-0472">Membrane</keyword>
<evidence type="ECO:0000313" key="4">
    <source>
        <dbReference type="EMBL" id="MFC6087302.1"/>
    </source>
</evidence>
<keyword evidence="2" id="KW-0812">Transmembrane</keyword>
<feature type="transmembrane region" description="Helical" evidence="2">
    <location>
        <begin position="243"/>
        <end position="273"/>
    </location>
</feature>
<evidence type="ECO:0000256" key="1">
    <source>
        <dbReference type="SAM" id="MobiDB-lite"/>
    </source>
</evidence>
<feature type="transmembrane region" description="Helical" evidence="2">
    <location>
        <begin position="279"/>
        <end position="298"/>
    </location>
</feature>
<evidence type="ECO:0000256" key="2">
    <source>
        <dbReference type="SAM" id="Phobius"/>
    </source>
</evidence>
<feature type="compositionally biased region" description="Low complexity" evidence="1">
    <location>
        <begin position="87"/>
        <end position="102"/>
    </location>
</feature>
<dbReference type="PANTHER" id="PTHR33133">
    <property type="entry name" value="OS08G0107100 PROTEIN-RELATED"/>
    <property type="match status" value="1"/>
</dbReference>
<dbReference type="EMBL" id="JBHSRF010000129">
    <property type="protein sequence ID" value="MFC6087302.1"/>
    <property type="molecule type" value="Genomic_DNA"/>
</dbReference>
<organism evidence="4 5">
    <name type="scientific">Sphaerisporangium aureirubrum</name>
    <dbReference type="NCBI Taxonomy" id="1544736"/>
    <lineage>
        <taxon>Bacteria</taxon>
        <taxon>Bacillati</taxon>
        <taxon>Actinomycetota</taxon>
        <taxon>Actinomycetes</taxon>
        <taxon>Streptosporangiales</taxon>
        <taxon>Streptosporangiaceae</taxon>
        <taxon>Sphaerisporangium</taxon>
    </lineage>
</organism>
<keyword evidence="5" id="KW-1185">Reference proteome</keyword>
<keyword evidence="2" id="KW-1133">Transmembrane helix</keyword>
<evidence type="ECO:0000259" key="3">
    <source>
        <dbReference type="Pfam" id="PF25231"/>
    </source>
</evidence>
<gene>
    <name evidence="4" type="ORF">ACFP1K_39470</name>
</gene>
<feature type="transmembrane region" description="Helical" evidence="2">
    <location>
        <begin position="332"/>
        <end position="352"/>
    </location>
</feature>
<dbReference type="InterPro" id="IPR057169">
    <property type="entry name" value="DUF7847"/>
</dbReference>
<proteinExistence type="predicted"/>
<accession>A0ABW1NX57</accession>
<name>A0ABW1NX57_9ACTN</name>
<feature type="transmembrane region" description="Helical" evidence="2">
    <location>
        <begin position="372"/>
        <end position="394"/>
    </location>
</feature>
<reference evidence="5" key="1">
    <citation type="journal article" date="2019" name="Int. J. Syst. Evol. Microbiol.">
        <title>The Global Catalogue of Microorganisms (GCM) 10K type strain sequencing project: providing services to taxonomists for standard genome sequencing and annotation.</title>
        <authorList>
            <consortium name="The Broad Institute Genomics Platform"/>
            <consortium name="The Broad Institute Genome Sequencing Center for Infectious Disease"/>
            <person name="Wu L."/>
            <person name="Ma J."/>
        </authorList>
    </citation>
    <scope>NUCLEOTIDE SEQUENCE [LARGE SCALE GENOMIC DNA]</scope>
    <source>
        <strain evidence="5">JCM 30346</strain>
    </source>
</reference>
<feature type="transmembrane region" description="Helical" evidence="2">
    <location>
        <begin position="200"/>
        <end position="222"/>
    </location>
</feature>
<dbReference type="Pfam" id="PF25231">
    <property type="entry name" value="DUF7847"/>
    <property type="match status" value="1"/>
</dbReference>
<dbReference type="Proteomes" id="UP001596137">
    <property type="component" value="Unassembled WGS sequence"/>
</dbReference>
<feature type="domain" description="DUF7847" evidence="3">
    <location>
        <begin position="129"/>
        <end position="391"/>
    </location>
</feature>
<feature type="transmembrane region" description="Helical" evidence="2">
    <location>
        <begin position="147"/>
        <end position="168"/>
    </location>
</feature>
<evidence type="ECO:0000313" key="5">
    <source>
        <dbReference type="Proteomes" id="UP001596137"/>
    </source>
</evidence>
<dbReference type="RefSeq" id="WP_380763423.1">
    <property type="nucleotide sequence ID" value="NZ_JBHSRF010000129.1"/>
</dbReference>
<dbReference type="PANTHER" id="PTHR33133:SF1">
    <property type="entry name" value="EXPRESSED PROTEIN-RELATED"/>
    <property type="match status" value="1"/>
</dbReference>
<comment type="caution">
    <text evidence="4">The sequence shown here is derived from an EMBL/GenBank/DDBJ whole genome shotgun (WGS) entry which is preliminary data.</text>
</comment>
<protein>
    <submittedName>
        <fullName evidence="4">Glycerophosphoryl diester phosphodiesterase membrane domain-containing protein</fullName>
    </submittedName>
</protein>